<evidence type="ECO:0000313" key="1">
    <source>
        <dbReference type="EMBL" id="BBI30266.1"/>
    </source>
</evidence>
<dbReference type="EMBL" id="AP018495">
    <property type="protein sequence ID" value="BBI30266.1"/>
    <property type="molecule type" value="Genomic_DNA"/>
</dbReference>
<proteinExistence type="predicted"/>
<sequence length="60" mass="6835">MPKKTLSSRDEAALAFLQRHNKNATSVEKIDQVRQAMLKYNLSLTDNVLSPRIQAHLDDL</sequence>
<evidence type="ECO:0000313" key="2">
    <source>
        <dbReference type="Proteomes" id="UP001161669"/>
    </source>
</evidence>
<name>A0A3T1CWR2_9VIRU</name>
<keyword evidence="2" id="KW-1185">Reference proteome</keyword>
<protein>
    <submittedName>
        <fullName evidence="1">Uncharacterized protein</fullName>
    </submittedName>
</protein>
<organism evidence="1 2">
    <name type="scientific">Acanthamoeba castellanii medusavirus J1</name>
    <dbReference type="NCBI Taxonomy" id="3114988"/>
    <lineage>
        <taxon>Viruses</taxon>
        <taxon>Varidnaviria</taxon>
        <taxon>Bamfordvirae</taxon>
        <taxon>Nucleocytoviricota</taxon>
        <taxon>Megaviricetes</taxon>
        <taxon>Mamonoviridae</taxon>
        <taxon>Medusavirus</taxon>
        <taxon>Medusavirus medusae</taxon>
    </lineage>
</organism>
<reference evidence="2" key="1">
    <citation type="journal article" date="2019" name="J. Virol.">
        <title>Medusavirus, a novel large DNA virus discovered from hot spring water.</title>
        <authorList>
            <person name="Yoshikawa G."/>
            <person name="Blanc-Mathieu R."/>
            <person name="Song C."/>
            <person name="Kayama Y."/>
            <person name="Mochizuki T."/>
            <person name="Murata K."/>
            <person name="Ogata H."/>
            <person name="Takemura M."/>
        </authorList>
    </citation>
    <scope>NUCLEOTIDE SEQUENCE [LARGE SCALE GENOMIC DNA]</scope>
</reference>
<dbReference type="Proteomes" id="UP001161669">
    <property type="component" value="Segment"/>
</dbReference>
<accession>A0A3T1CWR2</accession>
<dbReference type="KEGG" id="vg:80540618"/>